<accession>J5TT04</accession>
<comment type="caution">
    <text evidence="1">The sequence shown here is derived from an EMBL/GenBank/DDBJ whole genome shotgun (WGS) entry which is preliminary data.</text>
</comment>
<dbReference type="RefSeq" id="XP_014183660.1">
    <property type="nucleotide sequence ID" value="XM_014328185.1"/>
</dbReference>
<sequence length="911" mass="100410">MNWSRPGVPATAVTPKLPWSFISSRLLHNWSLDRPDIPDDLIVWLKGLQPCSQASSCPDLEGYFLELLSESALTLWNVIDQYHRDGTPGPPCRACPTNVSGAAVQICHNTPPDAAVCRLRPNSERPWLFDIMPPPSADAVEWVKNRLQEVHVHQLMEASWSRLSDPTADGALVGKRSSIKRKAKQVKRFFCDLPRIDLVGATASPAQAPAVALPKTREISVYFRNDPKVSQDGHRFLLSTAPSPLPNPATASMPKDSPKDHVFLEKRVLLELLKCEWSLNEEGKLPPPTEWVSYLDRGATDSTTGGPPLTPAVGVMVCEPNFGDLHASALLGAYKSCKVRFSLAFKVGSNRNGTPGALRPPAYEFDFGRIKGLTVLFLACLVIGNDAAIDKLLGMRVSGGVIIQDLIEQDAQRLLGATARHHVGLLLNAAALPTTKWPLSDLSYRLSLWFRVWLGRPTFSGYLRARPLHLEGLIKEMFNLWQPSGSVQPAAPPASVFASCAEGKTAAIIELTTLGVYYGSAVGTAALLAGKRIAKAAADCRRIDRRLKVGDEWVQNAVSVVTSVLRSSVNLKFEETEKWLLTSLSKEIVTGSEEEIRSLYNALHTVRLNLRSVIEYYGDEMDGLRLQKAFQQAFCGVLDQGVVSMDPEKVRDFFNFNFNDDDVSSLRDSKNFGRFNVELASKIYTDLASLETLSSTCKGSRMSAVIGSISQTLSELKSLIPVAQPHFALGKEKKSTWQALLPLGVVLISYCIWLWQPSPQLSPIRPLWPAAQSENRVNGDEESLCTEGAGWMRADFRVDGLRLNRGDSVHIVDCPTPDRYMIKIQRTWKVSVSRRTEISGSLSLFLAILSACPRAMAPKPIRRNASTESVWRQSGQMSVGSPGLTFPRAHLAHNFVPDEYARLIETCVGVQ</sequence>
<dbReference type="Proteomes" id="UP000002748">
    <property type="component" value="Unassembled WGS sequence"/>
</dbReference>
<dbReference type="HOGENOM" id="CLU_319151_0_0_1"/>
<name>J5TT04_TRIAS</name>
<dbReference type="KEGG" id="tasa:A1Q1_03095"/>
<dbReference type="AlphaFoldDB" id="J5TT04"/>
<dbReference type="EMBL" id="ALBS01000021">
    <property type="protein sequence ID" value="EJT52641.1"/>
    <property type="molecule type" value="Genomic_DNA"/>
</dbReference>
<dbReference type="GeneID" id="25986608"/>
<reference evidence="1 2" key="1">
    <citation type="journal article" date="2012" name="Eukaryot. Cell">
        <title>Draft genome sequence of CBS 2479, the standard type strain of Trichosporon asahii.</title>
        <authorList>
            <person name="Yang R.Y."/>
            <person name="Li H.T."/>
            <person name="Zhu H."/>
            <person name="Zhou G.P."/>
            <person name="Wang M."/>
            <person name="Wang L."/>
        </authorList>
    </citation>
    <scope>NUCLEOTIDE SEQUENCE [LARGE SCALE GENOMIC DNA]</scope>
    <source>
        <strain evidence="2">ATCC 90039 / CBS 2479 / JCM 2466 / KCTC 7840 / NCYC 2677 / UAMH 7654</strain>
    </source>
</reference>
<organism evidence="1 2">
    <name type="scientific">Trichosporon asahii var. asahii (strain ATCC 90039 / CBS 2479 / JCM 2466 / KCTC 7840 / NBRC 103889/ NCYC 2677 / UAMH 7654)</name>
    <name type="common">Yeast</name>
    <dbReference type="NCBI Taxonomy" id="1186058"/>
    <lineage>
        <taxon>Eukaryota</taxon>
        <taxon>Fungi</taxon>
        <taxon>Dikarya</taxon>
        <taxon>Basidiomycota</taxon>
        <taxon>Agaricomycotina</taxon>
        <taxon>Tremellomycetes</taxon>
        <taxon>Trichosporonales</taxon>
        <taxon>Trichosporonaceae</taxon>
        <taxon>Trichosporon</taxon>
    </lineage>
</organism>
<evidence type="ECO:0000313" key="1">
    <source>
        <dbReference type="EMBL" id="EJT52641.1"/>
    </source>
</evidence>
<gene>
    <name evidence="1" type="ORF">A1Q1_03095</name>
</gene>
<proteinExistence type="predicted"/>
<protein>
    <submittedName>
        <fullName evidence="1">Uncharacterized protein</fullName>
    </submittedName>
</protein>
<dbReference type="VEuPathDB" id="FungiDB:A1Q1_03095"/>
<evidence type="ECO:0000313" key="2">
    <source>
        <dbReference type="Proteomes" id="UP000002748"/>
    </source>
</evidence>